<keyword evidence="2" id="KW-1185">Reference proteome</keyword>
<accession>A0ABQ5DRW8</accession>
<organism evidence="1 2">
    <name type="scientific">Tanacetum coccineum</name>
    <dbReference type="NCBI Taxonomy" id="301880"/>
    <lineage>
        <taxon>Eukaryota</taxon>
        <taxon>Viridiplantae</taxon>
        <taxon>Streptophyta</taxon>
        <taxon>Embryophyta</taxon>
        <taxon>Tracheophyta</taxon>
        <taxon>Spermatophyta</taxon>
        <taxon>Magnoliopsida</taxon>
        <taxon>eudicotyledons</taxon>
        <taxon>Gunneridae</taxon>
        <taxon>Pentapetalae</taxon>
        <taxon>asterids</taxon>
        <taxon>campanulids</taxon>
        <taxon>Asterales</taxon>
        <taxon>Asteraceae</taxon>
        <taxon>Asteroideae</taxon>
        <taxon>Anthemideae</taxon>
        <taxon>Anthemidinae</taxon>
        <taxon>Tanacetum</taxon>
    </lineage>
</organism>
<dbReference type="SUPFAM" id="SSF48371">
    <property type="entry name" value="ARM repeat"/>
    <property type="match status" value="1"/>
</dbReference>
<dbReference type="Gene3D" id="1.25.10.10">
    <property type="entry name" value="Leucine-rich Repeat Variant"/>
    <property type="match status" value="1"/>
</dbReference>
<proteinExistence type="predicted"/>
<evidence type="ECO:0000313" key="2">
    <source>
        <dbReference type="Proteomes" id="UP001151760"/>
    </source>
</evidence>
<dbReference type="Proteomes" id="UP001151760">
    <property type="component" value="Unassembled WGS sequence"/>
</dbReference>
<comment type="caution">
    <text evidence="1">The sequence shown here is derived from an EMBL/GenBank/DDBJ whole genome shotgun (WGS) entry which is preliminary data.</text>
</comment>
<evidence type="ECO:0000313" key="1">
    <source>
        <dbReference type="EMBL" id="GJT39824.1"/>
    </source>
</evidence>
<dbReference type="PANTHER" id="PTHR12697:SF5">
    <property type="entry name" value="DEOXYHYPUSINE HYDROXYLASE"/>
    <property type="match status" value="1"/>
</dbReference>
<protein>
    <submittedName>
        <fullName evidence="1">Deoxyhypusine hydroxylase-B</fullName>
    </submittedName>
</protein>
<dbReference type="InterPro" id="IPR011989">
    <property type="entry name" value="ARM-like"/>
</dbReference>
<dbReference type="InterPro" id="IPR016024">
    <property type="entry name" value="ARM-type_fold"/>
</dbReference>
<gene>
    <name evidence="1" type="ORF">Tco_0939689</name>
</gene>
<reference evidence="1" key="1">
    <citation type="journal article" date="2022" name="Int. J. Mol. Sci.">
        <title>Draft Genome of Tanacetum Coccineum: Genomic Comparison of Closely Related Tanacetum-Family Plants.</title>
        <authorList>
            <person name="Yamashiro T."/>
            <person name="Shiraishi A."/>
            <person name="Nakayama K."/>
            <person name="Satake H."/>
        </authorList>
    </citation>
    <scope>NUCLEOTIDE SEQUENCE</scope>
</reference>
<name>A0ABQ5DRW8_9ASTR</name>
<dbReference type="PANTHER" id="PTHR12697">
    <property type="entry name" value="PBS LYASE HEAT-LIKE PROTEIN"/>
    <property type="match status" value="1"/>
</dbReference>
<reference evidence="1" key="2">
    <citation type="submission" date="2022-01" db="EMBL/GenBank/DDBJ databases">
        <authorList>
            <person name="Yamashiro T."/>
            <person name="Shiraishi A."/>
            <person name="Satake H."/>
            <person name="Nakayama K."/>
        </authorList>
    </citation>
    <scope>NUCLEOTIDE SEQUENCE</scope>
</reference>
<sequence>MKPTKPGLKEPQEQIHRITCNIRSARTRVSSLFSLGLVKLKIALTAAHEYVHRPWSLRWKNVDEIVHAASELPDVKVRSVFRMPTLDLLFQLRISPPRPVNVKYHQNWTLIEDPLILVHYFKYATTLERDKGDMSCVWRIRPVVAIQDRVVPQNNSLPFTSSSFFFGRTLSSQSKFKAAYVLGQLQNIAASDALSRVLKDVNEHPMVRHEAAEALGSIAVRGGNFNALTNEWVDLGYVYGCVWKCGKPEHGPSNRCVCMERSDDVKGDIEQNCCEHVLIVVKRTLAAISILFENSVGEQEEALVWILLT</sequence>
<dbReference type="EMBL" id="BQNB010015418">
    <property type="protein sequence ID" value="GJT39824.1"/>
    <property type="molecule type" value="Genomic_DNA"/>
</dbReference>